<dbReference type="EMBL" id="MU267601">
    <property type="protein sequence ID" value="KAH7915361.1"/>
    <property type="molecule type" value="Genomic_DNA"/>
</dbReference>
<keyword evidence="2" id="KW-1185">Reference proteome</keyword>
<dbReference type="Proteomes" id="UP000790377">
    <property type="component" value="Unassembled WGS sequence"/>
</dbReference>
<comment type="caution">
    <text evidence="1">The sequence shown here is derived from an EMBL/GenBank/DDBJ whole genome shotgun (WGS) entry which is preliminary data.</text>
</comment>
<evidence type="ECO:0000313" key="1">
    <source>
        <dbReference type="EMBL" id="KAH7915361.1"/>
    </source>
</evidence>
<protein>
    <submittedName>
        <fullName evidence="1">Uncharacterized protein</fullName>
    </submittedName>
</protein>
<evidence type="ECO:0000313" key="2">
    <source>
        <dbReference type="Proteomes" id="UP000790377"/>
    </source>
</evidence>
<gene>
    <name evidence="1" type="ORF">BJ138DRAFT_998127</name>
</gene>
<organism evidence="1 2">
    <name type="scientific">Hygrophoropsis aurantiaca</name>
    <dbReference type="NCBI Taxonomy" id="72124"/>
    <lineage>
        <taxon>Eukaryota</taxon>
        <taxon>Fungi</taxon>
        <taxon>Dikarya</taxon>
        <taxon>Basidiomycota</taxon>
        <taxon>Agaricomycotina</taxon>
        <taxon>Agaricomycetes</taxon>
        <taxon>Agaricomycetidae</taxon>
        <taxon>Boletales</taxon>
        <taxon>Coniophorineae</taxon>
        <taxon>Hygrophoropsidaceae</taxon>
        <taxon>Hygrophoropsis</taxon>
    </lineage>
</organism>
<reference evidence="1" key="1">
    <citation type="journal article" date="2021" name="New Phytol.">
        <title>Evolutionary innovations through gain and loss of genes in the ectomycorrhizal Boletales.</title>
        <authorList>
            <person name="Wu G."/>
            <person name="Miyauchi S."/>
            <person name="Morin E."/>
            <person name="Kuo A."/>
            <person name="Drula E."/>
            <person name="Varga T."/>
            <person name="Kohler A."/>
            <person name="Feng B."/>
            <person name="Cao Y."/>
            <person name="Lipzen A."/>
            <person name="Daum C."/>
            <person name="Hundley H."/>
            <person name="Pangilinan J."/>
            <person name="Johnson J."/>
            <person name="Barry K."/>
            <person name="LaButti K."/>
            <person name="Ng V."/>
            <person name="Ahrendt S."/>
            <person name="Min B."/>
            <person name="Choi I.G."/>
            <person name="Park H."/>
            <person name="Plett J.M."/>
            <person name="Magnuson J."/>
            <person name="Spatafora J.W."/>
            <person name="Nagy L.G."/>
            <person name="Henrissat B."/>
            <person name="Grigoriev I.V."/>
            <person name="Yang Z.L."/>
            <person name="Xu J."/>
            <person name="Martin F.M."/>
        </authorList>
    </citation>
    <scope>NUCLEOTIDE SEQUENCE</scope>
    <source>
        <strain evidence="1">ATCC 28755</strain>
    </source>
</reference>
<accession>A0ACB8AQW6</accession>
<sequence length="454" mass="51026">MGGYDQLCIVCGVAPSGGPSQLFTDPDDEVEHIAEKIVSDILLADPSQDYSAVFDIVQDALLQTDEVQWLPDGIRDWSGFQNCVAIGYFDNEDGAASLFPDKTDGNPCFPNGSKVQLRCVSGGSAGGFTSILGDGQTKEECLTHCTSRDSRNPNFFVSEACYHYLEEWIDRTALPSQRLSVPHTPNLTFAGELYEIVNSRAEGRERLKGLLPCIDYGGIEDTCEQYQDNFQPNRQGCKHIAAGINEGLSEENLLPHIIRDFQCWMFMRPDRWPSPTAEEVPQHFTRHNEDINKAETLFDKLSAQLLLTIARELPVPSYLALSATCGSLRRRLTESVLLNRVLKEMIAVGSLQWVRPVNAMPGELENATSIDKEWLSTVSDNEGSLANNESVILDGSKGTSVFQSANFPYFTFVHACFTSDSMNNRRRLWENTKQFERLWKAFRLYGWEVDRFHH</sequence>
<name>A0ACB8AQW6_9AGAM</name>
<proteinExistence type="predicted"/>